<keyword evidence="2" id="KW-0812">Transmembrane</keyword>
<proteinExistence type="predicted"/>
<sequence length="679" mass="71861">MGVTPAIALVHEMLLATLSGAHVLVHEMLLATLSGAHVLVHEMLLAALSGAHPLLPVAPGGALLLVLLLEMPIAATSGAHLLLPAAPGGALLLVLVHEMLLAALSGAHLLLPATPGGALILEMLGAPVLGMLDDQAATGALTIMVARQTTLTGLKGTTRLRFSNDKLDEIIAGMSRQTFDPQEESFGRFEATHIAAKIRGQTGTSFVPINPNGTAYLVPASTPHTAPDNSRWAARSVQNQTILTHCTGKHNTITVPASVDEAGDPVDNSGRNAVPGRPGTGGSNYPNLPPAGQVPNKQKPPMRPVAVPNGGRAPTSYAASAAQNADSSAQNADSSAQNADSSAQMDQGPTDLVERVEWLIKTTQTAEGPRPVPASFGQGWPTEGQVFGKKMGLNEQCRPGLCMSVFGYRGTPCPRGANCRSQHTWLKDDECRAIIANPLPENGGSKAGIAFLRVAVQHFVANQRLGLVDENHEVPMPPRPGRFYTLPQYQSWLASRKQRSQQRTFEQGQQTDNAGEHADHEEVESIIDSSHNTGQEPVPTPGLGASQHATASNNGHRTATNDRQGRPNTSRNGIRNPRVTGHPAANSRVFNPNASHINTDNLAYFNHTPAMGPWGGDIQSTVRQDDIAHNIEATAAEAAFIASGAPRGSFSVRYTDDAGQQATEQIDMANWKKPTVDDF</sequence>
<feature type="transmembrane region" description="Helical" evidence="2">
    <location>
        <begin position="37"/>
        <end position="55"/>
    </location>
</feature>
<evidence type="ECO:0000256" key="1">
    <source>
        <dbReference type="SAM" id="MobiDB-lite"/>
    </source>
</evidence>
<evidence type="ECO:0008006" key="5">
    <source>
        <dbReference type="Google" id="ProtNLM"/>
    </source>
</evidence>
<dbReference type="EMBL" id="CP069028">
    <property type="protein sequence ID" value="QRC96391.1"/>
    <property type="molecule type" value="Genomic_DNA"/>
</dbReference>
<name>A0A7U2I1K7_PHANO</name>
<dbReference type="VEuPathDB" id="FungiDB:JI435_013120"/>
<dbReference type="Proteomes" id="UP000663193">
    <property type="component" value="Chromosome 6"/>
</dbReference>
<feature type="transmembrane region" description="Helical" evidence="2">
    <location>
        <begin position="90"/>
        <end position="111"/>
    </location>
</feature>
<keyword evidence="4" id="KW-1185">Reference proteome</keyword>
<evidence type="ECO:0000313" key="3">
    <source>
        <dbReference type="EMBL" id="QRC96391.1"/>
    </source>
</evidence>
<evidence type="ECO:0000313" key="4">
    <source>
        <dbReference type="Proteomes" id="UP000663193"/>
    </source>
</evidence>
<keyword evidence="2" id="KW-0472">Membrane</keyword>
<protein>
    <recommendedName>
        <fullName evidence="5">C3H1-type domain-containing protein</fullName>
    </recommendedName>
</protein>
<accession>A0A7U2I1K7</accession>
<reference evidence="4" key="1">
    <citation type="journal article" date="2021" name="BMC Genomics">
        <title>Chromosome-level genome assembly and manually-curated proteome of model necrotroph Parastagonospora nodorum Sn15 reveals a genome-wide trove of candidate effector homologs, and redundancy of virulence-related functions within an accessory chromosome.</title>
        <authorList>
            <person name="Bertazzoni S."/>
            <person name="Jones D.A.B."/>
            <person name="Phan H.T."/>
            <person name="Tan K.-C."/>
            <person name="Hane J.K."/>
        </authorList>
    </citation>
    <scope>NUCLEOTIDE SEQUENCE [LARGE SCALE GENOMIC DNA]</scope>
    <source>
        <strain evidence="4">SN15 / ATCC MYA-4574 / FGSC 10173)</strain>
    </source>
</reference>
<keyword evidence="2" id="KW-1133">Transmembrane helix</keyword>
<organism evidence="3 4">
    <name type="scientific">Phaeosphaeria nodorum (strain SN15 / ATCC MYA-4574 / FGSC 10173)</name>
    <name type="common">Glume blotch fungus</name>
    <name type="synonym">Parastagonospora nodorum</name>
    <dbReference type="NCBI Taxonomy" id="321614"/>
    <lineage>
        <taxon>Eukaryota</taxon>
        <taxon>Fungi</taxon>
        <taxon>Dikarya</taxon>
        <taxon>Ascomycota</taxon>
        <taxon>Pezizomycotina</taxon>
        <taxon>Dothideomycetes</taxon>
        <taxon>Pleosporomycetidae</taxon>
        <taxon>Pleosporales</taxon>
        <taxon>Pleosporineae</taxon>
        <taxon>Phaeosphaeriaceae</taxon>
        <taxon>Parastagonospora</taxon>
    </lineage>
</organism>
<feature type="region of interest" description="Disordered" evidence="1">
    <location>
        <begin position="258"/>
        <end position="348"/>
    </location>
</feature>
<feature type="region of interest" description="Disordered" evidence="1">
    <location>
        <begin position="494"/>
        <end position="589"/>
    </location>
</feature>
<feature type="compositionally biased region" description="Polar residues" evidence="1">
    <location>
        <begin position="501"/>
        <end position="513"/>
    </location>
</feature>
<gene>
    <name evidence="3" type="ORF">JI435_013120</name>
</gene>
<dbReference type="AlphaFoldDB" id="A0A7U2I1K7"/>
<evidence type="ECO:0000256" key="2">
    <source>
        <dbReference type="SAM" id="Phobius"/>
    </source>
</evidence>
<feature type="compositionally biased region" description="Polar residues" evidence="1">
    <location>
        <begin position="547"/>
        <end position="558"/>
    </location>
</feature>
<feature type="compositionally biased region" description="Low complexity" evidence="1">
    <location>
        <begin position="318"/>
        <end position="343"/>
    </location>
</feature>
<feature type="transmembrane region" description="Helical" evidence="2">
    <location>
        <begin position="6"/>
        <end position="25"/>
    </location>
</feature>